<sequence>MPTNQGAAIPPEDDPNHDKEVMKPGGGEPEDRSPKPPPHEDPATDDSLDQIARRAEDEMRQYMEQIKSGAAKGLANELGRAIGRAVWEKFIRPLGED</sequence>
<protein>
    <submittedName>
        <fullName evidence="2">Uncharacterized protein</fullName>
    </submittedName>
</protein>
<gene>
    <name evidence="2" type="ORF">SAMN05443575_1607</name>
</gene>
<proteinExistence type="predicted"/>
<name>A0A1M5HR41_9ACTN</name>
<dbReference type="RefSeq" id="WP_073388362.1">
    <property type="nucleotide sequence ID" value="NZ_FQVU01000002.1"/>
</dbReference>
<reference evidence="2 3" key="1">
    <citation type="submission" date="2016-11" db="EMBL/GenBank/DDBJ databases">
        <authorList>
            <person name="Jaros S."/>
            <person name="Januszkiewicz K."/>
            <person name="Wedrychowicz H."/>
        </authorList>
    </citation>
    <scope>NUCLEOTIDE SEQUENCE [LARGE SCALE GENOMIC DNA]</scope>
    <source>
        <strain evidence="2 3">DSM 45627</strain>
    </source>
</reference>
<dbReference type="EMBL" id="FQVU01000002">
    <property type="protein sequence ID" value="SHG18397.1"/>
    <property type="molecule type" value="Genomic_DNA"/>
</dbReference>
<evidence type="ECO:0000313" key="2">
    <source>
        <dbReference type="EMBL" id="SHG18397.1"/>
    </source>
</evidence>
<organism evidence="2 3">
    <name type="scientific">Jatrophihabitans endophyticus</name>
    <dbReference type="NCBI Taxonomy" id="1206085"/>
    <lineage>
        <taxon>Bacteria</taxon>
        <taxon>Bacillati</taxon>
        <taxon>Actinomycetota</taxon>
        <taxon>Actinomycetes</taxon>
        <taxon>Jatrophihabitantales</taxon>
        <taxon>Jatrophihabitantaceae</taxon>
        <taxon>Jatrophihabitans</taxon>
    </lineage>
</organism>
<accession>A0A1M5HR41</accession>
<dbReference type="Proteomes" id="UP000186132">
    <property type="component" value="Unassembled WGS sequence"/>
</dbReference>
<keyword evidence="3" id="KW-1185">Reference proteome</keyword>
<feature type="region of interest" description="Disordered" evidence="1">
    <location>
        <begin position="1"/>
        <end position="48"/>
    </location>
</feature>
<evidence type="ECO:0000256" key="1">
    <source>
        <dbReference type="SAM" id="MobiDB-lite"/>
    </source>
</evidence>
<feature type="compositionally biased region" description="Basic and acidic residues" evidence="1">
    <location>
        <begin position="29"/>
        <end position="42"/>
    </location>
</feature>
<evidence type="ECO:0000313" key="3">
    <source>
        <dbReference type="Proteomes" id="UP000186132"/>
    </source>
</evidence>
<dbReference type="AlphaFoldDB" id="A0A1M5HR41"/>